<dbReference type="SUPFAM" id="SSF56281">
    <property type="entry name" value="Metallo-hydrolase/oxidoreductase"/>
    <property type="match status" value="1"/>
</dbReference>
<comment type="caution">
    <text evidence="2">The sequence shown here is derived from an EMBL/GenBank/DDBJ whole genome shotgun (WGS) entry which is preliminary data.</text>
</comment>
<dbReference type="AlphaFoldDB" id="A0AAN8F2Q8"/>
<evidence type="ECO:0000313" key="3">
    <source>
        <dbReference type="Proteomes" id="UP001331761"/>
    </source>
</evidence>
<organism evidence="2 3">
    <name type="scientific">Trichostrongylus colubriformis</name>
    <name type="common">Black scour worm</name>
    <dbReference type="NCBI Taxonomy" id="6319"/>
    <lineage>
        <taxon>Eukaryota</taxon>
        <taxon>Metazoa</taxon>
        <taxon>Ecdysozoa</taxon>
        <taxon>Nematoda</taxon>
        <taxon>Chromadorea</taxon>
        <taxon>Rhabditida</taxon>
        <taxon>Rhabditina</taxon>
        <taxon>Rhabditomorpha</taxon>
        <taxon>Strongyloidea</taxon>
        <taxon>Trichostrongylidae</taxon>
        <taxon>Trichostrongylus</taxon>
    </lineage>
</organism>
<dbReference type="InterPro" id="IPR001279">
    <property type="entry name" value="Metallo-B-lactamas"/>
</dbReference>
<protein>
    <submittedName>
        <fullName evidence="2">Metallo-beta-lactamase domain protein</fullName>
    </submittedName>
</protein>
<accession>A0AAN8F2Q8</accession>
<evidence type="ECO:0000313" key="2">
    <source>
        <dbReference type="EMBL" id="KAK5966402.1"/>
    </source>
</evidence>
<keyword evidence="3" id="KW-1185">Reference proteome</keyword>
<dbReference type="PANTHER" id="PTHR42951">
    <property type="entry name" value="METALLO-BETA-LACTAMASE DOMAIN-CONTAINING"/>
    <property type="match status" value="1"/>
</dbReference>
<dbReference type="Proteomes" id="UP001331761">
    <property type="component" value="Unassembled WGS sequence"/>
</dbReference>
<proteinExistence type="predicted"/>
<gene>
    <name evidence="2" type="ORF">GCK32_006283</name>
</gene>
<dbReference type="EMBL" id="WIXE01023517">
    <property type="protein sequence ID" value="KAK5966402.1"/>
    <property type="molecule type" value="Genomic_DNA"/>
</dbReference>
<feature type="domain" description="Metallo-beta-lactamase" evidence="1">
    <location>
        <begin position="35"/>
        <end position="236"/>
    </location>
</feature>
<dbReference type="PANTHER" id="PTHR42951:SF4">
    <property type="entry name" value="ACYL-COENZYME A THIOESTERASE MBLAC2"/>
    <property type="match status" value="1"/>
</dbReference>
<evidence type="ECO:0000259" key="1">
    <source>
        <dbReference type="SMART" id="SM00849"/>
    </source>
</evidence>
<reference evidence="2 3" key="1">
    <citation type="submission" date="2019-10" db="EMBL/GenBank/DDBJ databases">
        <title>Assembly and Annotation for the nematode Trichostrongylus colubriformis.</title>
        <authorList>
            <person name="Martin J."/>
        </authorList>
    </citation>
    <scope>NUCLEOTIDE SEQUENCE [LARGE SCALE GENOMIC DNA]</scope>
    <source>
        <strain evidence="2">G859</strain>
        <tissue evidence="2">Whole worm</tissue>
    </source>
</reference>
<sequence>MSFQMGKISARVWSILEEDTRSCFPIAYLLAGDDKEYIASVISVLLIDTGCGCGDIYAFVKQQSIIKEKKIIVVNTHNHPEQTGGNFLFSTTGKLGMAHMVEDLCASGRDKYYTQLRNSNWHWEINTYKVTRWLSDGDTILLGNSAEAHNVVKVIWTPGHTPDSLVLWYASDNRLFIGDLFYRFDDIMLTYEYTSIKEYEGSLRRILSFINNQPHPKQIRYSASKNDTDVECLPAFKHFHRFLLAVLAGTHVGSPLRIDEAEGWRFETRDKAMRIVLGRDIVKRLNQAREKAQQYR</sequence>
<name>A0AAN8F2Q8_TRICO</name>
<dbReference type="Pfam" id="PF00753">
    <property type="entry name" value="Lactamase_B"/>
    <property type="match status" value="1"/>
</dbReference>
<dbReference type="Gene3D" id="3.60.15.10">
    <property type="entry name" value="Ribonuclease Z/Hydroxyacylglutathione hydrolase-like"/>
    <property type="match status" value="1"/>
</dbReference>
<dbReference type="SMART" id="SM00849">
    <property type="entry name" value="Lactamase_B"/>
    <property type="match status" value="1"/>
</dbReference>
<dbReference type="InterPro" id="IPR050855">
    <property type="entry name" value="NDM-1-like"/>
</dbReference>
<dbReference type="InterPro" id="IPR036866">
    <property type="entry name" value="RibonucZ/Hydroxyglut_hydro"/>
</dbReference>